<comment type="caution">
    <text evidence="1">The sequence shown here is derived from an EMBL/GenBank/DDBJ whole genome shotgun (WGS) entry which is preliminary data.</text>
</comment>
<name>A0ABR4Q0L6_9CEST</name>
<gene>
    <name evidence="1" type="ORF">TcWFU_008731</name>
</gene>
<dbReference type="EMBL" id="JAKROA010000021">
    <property type="protein sequence ID" value="KAL5103102.1"/>
    <property type="molecule type" value="Genomic_DNA"/>
</dbReference>
<keyword evidence="2" id="KW-1185">Reference proteome</keyword>
<reference evidence="1 2" key="1">
    <citation type="journal article" date="2022" name="Front. Cell. Infect. Microbiol.">
        <title>The Genomes of Two Strains of Taenia crassiceps the Animal Model for the Study of Human Cysticercosis.</title>
        <authorList>
            <person name="Bobes R.J."/>
            <person name="Estrada K."/>
            <person name="Rios-Valencia D.G."/>
            <person name="Calderon-Gallegos A."/>
            <person name="de la Torre P."/>
            <person name="Carrero J.C."/>
            <person name="Sanchez-Flores A."/>
            <person name="Laclette J.P."/>
        </authorList>
    </citation>
    <scope>NUCLEOTIDE SEQUENCE [LARGE SCALE GENOMIC DNA]</scope>
    <source>
        <strain evidence="1">WFUcys</strain>
    </source>
</reference>
<evidence type="ECO:0000313" key="2">
    <source>
        <dbReference type="Proteomes" id="UP001651158"/>
    </source>
</evidence>
<organism evidence="1 2">
    <name type="scientific">Taenia crassiceps</name>
    <dbReference type="NCBI Taxonomy" id="6207"/>
    <lineage>
        <taxon>Eukaryota</taxon>
        <taxon>Metazoa</taxon>
        <taxon>Spiralia</taxon>
        <taxon>Lophotrochozoa</taxon>
        <taxon>Platyhelminthes</taxon>
        <taxon>Cestoda</taxon>
        <taxon>Eucestoda</taxon>
        <taxon>Cyclophyllidea</taxon>
        <taxon>Taeniidae</taxon>
        <taxon>Taenia</taxon>
    </lineage>
</organism>
<accession>A0ABR4Q0L6</accession>
<protein>
    <submittedName>
        <fullName evidence="1">Uncharacterized protein</fullName>
    </submittedName>
</protein>
<dbReference type="Proteomes" id="UP001651158">
    <property type="component" value="Unassembled WGS sequence"/>
</dbReference>
<proteinExistence type="predicted"/>
<evidence type="ECO:0000313" key="1">
    <source>
        <dbReference type="EMBL" id="KAL5103102.1"/>
    </source>
</evidence>
<sequence>MIRLSSGALCPQLVNLSNQAVCSRFWCERQAPVHRGIGQHTSDIISTNAGKSWQSDLFELRGDDGPLLWQSTLKLYRIIVTYLLSRLVSWQLQSTENCLEEQMKTVYWGKATGGMARGRQDVD</sequence>